<evidence type="ECO:0000259" key="1">
    <source>
        <dbReference type="Pfam" id="PF14111"/>
    </source>
</evidence>
<gene>
    <name evidence="2" type="ORF">P3X46_026481</name>
</gene>
<evidence type="ECO:0000313" key="3">
    <source>
        <dbReference type="Proteomes" id="UP001174677"/>
    </source>
</evidence>
<sequence>MSLIDEEEESFRLDPLLSEGTPAFSEFYLIEKFLTDRQINLGAMRETLSNLWRPGKGVCIEEIGPQLFLFQFFHQVDLNRVIEGGPWSFNNHLVITHHLKPGEIPAQIHDLPVGFNTEAVAQKLGNFIGKFLFYDSINSFGGWKTYMRVRVLLDTRQPLKRWKKSSDW</sequence>
<dbReference type="EMBL" id="JARPOI010000015">
    <property type="protein sequence ID" value="KAJ9152984.1"/>
    <property type="molecule type" value="Genomic_DNA"/>
</dbReference>
<reference evidence="2 3" key="1">
    <citation type="journal article" date="2023" name="Plant Biotechnol. J.">
        <title>Chromosome-level wild Hevea brasiliensis genome provides new tools for genomic-assisted breeding and valuable loci to elevate rubber yield.</title>
        <authorList>
            <person name="Cheng H."/>
            <person name="Song X."/>
            <person name="Hu Y."/>
            <person name="Wu T."/>
            <person name="Yang Q."/>
            <person name="An Z."/>
            <person name="Feng S."/>
            <person name="Deng Z."/>
            <person name="Wu W."/>
            <person name="Zeng X."/>
            <person name="Tu M."/>
            <person name="Wang X."/>
            <person name="Huang H."/>
        </authorList>
    </citation>
    <scope>NUCLEOTIDE SEQUENCE [LARGE SCALE GENOMIC DNA]</scope>
    <source>
        <strain evidence="2">MT/VB/25A 57/8</strain>
    </source>
</reference>
<feature type="domain" description="DUF4283" evidence="1">
    <location>
        <begin position="27"/>
        <end position="106"/>
    </location>
</feature>
<accession>A0ABQ9KY86</accession>
<name>A0ABQ9KY86_HEVBR</name>
<dbReference type="InterPro" id="IPR025558">
    <property type="entry name" value="DUF4283"/>
</dbReference>
<proteinExistence type="predicted"/>
<dbReference type="InterPro" id="IPR040256">
    <property type="entry name" value="At4g02000-like"/>
</dbReference>
<organism evidence="2 3">
    <name type="scientific">Hevea brasiliensis</name>
    <name type="common">Para rubber tree</name>
    <name type="synonym">Siphonia brasiliensis</name>
    <dbReference type="NCBI Taxonomy" id="3981"/>
    <lineage>
        <taxon>Eukaryota</taxon>
        <taxon>Viridiplantae</taxon>
        <taxon>Streptophyta</taxon>
        <taxon>Embryophyta</taxon>
        <taxon>Tracheophyta</taxon>
        <taxon>Spermatophyta</taxon>
        <taxon>Magnoliopsida</taxon>
        <taxon>eudicotyledons</taxon>
        <taxon>Gunneridae</taxon>
        <taxon>Pentapetalae</taxon>
        <taxon>rosids</taxon>
        <taxon>fabids</taxon>
        <taxon>Malpighiales</taxon>
        <taxon>Euphorbiaceae</taxon>
        <taxon>Crotonoideae</taxon>
        <taxon>Micrandreae</taxon>
        <taxon>Hevea</taxon>
    </lineage>
</organism>
<dbReference type="Proteomes" id="UP001174677">
    <property type="component" value="Chromosome 15"/>
</dbReference>
<keyword evidence="3" id="KW-1185">Reference proteome</keyword>
<protein>
    <recommendedName>
        <fullName evidence="1">DUF4283 domain-containing protein</fullName>
    </recommendedName>
</protein>
<evidence type="ECO:0000313" key="2">
    <source>
        <dbReference type="EMBL" id="KAJ9152984.1"/>
    </source>
</evidence>
<dbReference type="PANTHER" id="PTHR31286">
    <property type="entry name" value="GLYCINE-RICH CELL WALL STRUCTURAL PROTEIN 1.8-LIKE"/>
    <property type="match status" value="1"/>
</dbReference>
<comment type="caution">
    <text evidence="2">The sequence shown here is derived from an EMBL/GenBank/DDBJ whole genome shotgun (WGS) entry which is preliminary data.</text>
</comment>
<dbReference type="Pfam" id="PF14111">
    <property type="entry name" value="DUF4283"/>
    <property type="match status" value="1"/>
</dbReference>
<dbReference type="PANTHER" id="PTHR31286:SF153">
    <property type="entry name" value="DUF4283 DOMAIN PROTEIN"/>
    <property type="match status" value="1"/>
</dbReference>